<gene>
    <name evidence="3" type="ORF">CI238_04626</name>
</gene>
<evidence type="ECO:0000256" key="1">
    <source>
        <dbReference type="SAM" id="MobiDB-lite"/>
    </source>
</evidence>
<dbReference type="Proteomes" id="UP000076584">
    <property type="component" value="Unassembled WGS sequence"/>
</dbReference>
<organism evidence="3 4">
    <name type="scientific">Colletotrichum incanum</name>
    <name type="common">Soybean anthracnose fungus</name>
    <dbReference type="NCBI Taxonomy" id="1573173"/>
    <lineage>
        <taxon>Eukaryota</taxon>
        <taxon>Fungi</taxon>
        <taxon>Dikarya</taxon>
        <taxon>Ascomycota</taxon>
        <taxon>Pezizomycotina</taxon>
        <taxon>Sordariomycetes</taxon>
        <taxon>Hypocreomycetidae</taxon>
        <taxon>Glomerellales</taxon>
        <taxon>Glomerellaceae</taxon>
        <taxon>Colletotrichum</taxon>
        <taxon>Colletotrichum spaethianum species complex</taxon>
    </lineage>
</organism>
<keyword evidence="2" id="KW-0472">Membrane</keyword>
<evidence type="ECO:0000256" key="2">
    <source>
        <dbReference type="SAM" id="Phobius"/>
    </source>
</evidence>
<dbReference type="STRING" id="1573173.A0A162N4E2"/>
<dbReference type="AlphaFoldDB" id="A0A162N4E2"/>
<name>A0A162N4E2_COLIC</name>
<keyword evidence="3" id="KW-0176">Collagen</keyword>
<sequence>LNLSVLNNFSFAMTKEAVLPGYGSVPRGPVPCGSARRTILISVITCVLILLLISYSKALSTINLGIVVCKSQLHGHKYSEPTNTLLEESSETMASPLHEFELPSNLGKQDSFFLRRRNDGSPQVGTAASTDGRSGYNRREEDGRSGYNIVEDGRSGYNSVTDGRSGYNRAI</sequence>
<keyword evidence="2" id="KW-1133">Transmembrane helix</keyword>
<feature type="non-terminal residue" evidence="3">
    <location>
        <position position="1"/>
    </location>
</feature>
<reference evidence="3 4" key="1">
    <citation type="submission" date="2015-06" db="EMBL/GenBank/DDBJ databases">
        <title>Survival trade-offs in plant roots during colonization by closely related pathogenic and mutualistic fungi.</title>
        <authorList>
            <person name="Hacquard S."/>
            <person name="Kracher B."/>
            <person name="Hiruma K."/>
            <person name="Weinman A."/>
            <person name="Muench P."/>
            <person name="Garrido Oter R."/>
            <person name="Ver Loren van Themaat E."/>
            <person name="Dallerey J.-F."/>
            <person name="Damm U."/>
            <person name="Henrissat B."/>
            <person name="Lespinet O."/>
            <person name="Thon M."/>
            <person name="Kemen E."/>
            <person name="McHardy A.C."/>
            <person name="Schulze-Lefert P."/>
            <person name="O'Connell R.J."/>
        </authorList>
    </citation>
    <scope>NUCLEOTIDE SEQUENCE [LARGE SCALE GENOMIC DNA]</scope>
    <source>
        <strain evidence="3 4">MAFF 238704</strain>
    </source>
</reference>
<proteinExistence type="predicted"/>
<keyword evidence="2" id="KW-0812">Transmembrane</keyword>
<feature type="compositionally biased region" description="Polar residues" evidence="1">
    <location>
        <begin position="120"/>
        <end position="132"/>
    </location>
</feature>
<comment type="caution">
    <text evidence="3">The sequence shown here is derived from an EMBL/GenBank/DDBJ whole genome shotgun (WGS) entry which is preliminary data.</text>
</comment>
<accession>A0A162N4E2</accession>
<feature type="transmembrane region" description="Helical" evidence="2">
    <location>
        <begin position="38"/>
        <end position="55"/>
    </location>
</feature>
<evidence type="ECO:0000313" key="3">
    <source>
        <dbReference type="EMBL" id="KZL85533.1"/>
    </source>
</evidence>
<feature type="region of interest" description="Disordered" evidence="1">
    <location>
        <begin position="117"/>
        <end position="171"/>
    </location>
</feature>
<keyword evidence="4" id="KW-1185">Reference proteome</keyword>
<evidence type="ECO:0000313" key="4">
    <source>
        <dbReference type="Proteomes" id="UP000076584"/>
    </source>
</evidence>
<protein>
    <submittedName>
        <fullName evidence="3">Collagen triple helix repeat-containing protein</fullName>
    </submittedName>
</protein>
<dbReference type="EMBL" id="LFIW01000610">
    <property type="protein sequence ID" value="KZL85533.1"/>
    <property type="molecule type" value="Genomic_DNA"/>
</dbReference>